<dbReference type="Proteomes" id="UP000050471">
    <property type="component" value="Unassembled WGS sequence"/>
</dbReference>
<organism evidence="1 2">
    <name type="scientific">Aliiroseovarius crassostreae</name>
    <dbReference type="NCBI Taxonomy" id="154981"/>
    <lineage>
        <taxon>Bacteria</taxon>
        <taxon>Pseudomonadati</taxon>
        <taxon>Pseudomonadota</taxon>
        <taxon>Alphaproteobacteria</taxon>
        <taxon>Rhodobacterales</taxon>
        <taxon>Paracoccaceae</taxon>
        <taxon>Aliiroseovarius</taxon>
    </lineage>
</organism>
<accession>A0A0P7KKP2</accession>
<comment type="caution">
    <text evidence="1">The sequence shown here is derived from an EMBL/GenBank/DDBJ whole genome shotgun (WGS) entry which is preliminary data.</text>
</comment>
<name>A0A0P7KKP2_9RHOB</name>
<gene>
    <name evidence="1" type="ORF">AKJ29_09670</name>
</gene>
<sequence length="561" mass="62851">MNTSNLHIARRDPAIVMRLQRLGSLHQCRLSFMRVLTRRLAQENWQFSRPVFDIDVNGVGHAVYTAQGPKHTYSLVAFAHDLPPDMRSDRVIATAWDATFTLFDGVPDADDIQRLSENVPLQEAGRVSEKEISVSRANRSVRLWAHFVDALASGQQPDQDKIDAVGYLMRTTAVYGSGKLGATDREGIAGRDEMVVPFQAEMLSVFLTRAFVRDLVQHMANAKGGPDTVQLAPNIARQLGIGNSTGLGMAPFIINHPILFNNWIIAREEAIARVRSQKAATEAERKTFTNILRRSEASVERWHSEHPIQIEKLKQLRADCVTLGAYLAGGVLRDDYPWDKLMQWAGKELSVEGQELVASLILEPFGDLVDGLAVCMADSNADAFAINGAMSVAQCRALIEKSFGWAFDIDWNAKENRARAWYVSEEKLEPRLGERFDEPIEDYEQPLAPARDAVAAHFDLASFDDDQPIAAFLLQHPEHRHTIRRAQMSGIAPYGEIHDNTICATVLPIDMLRAKLSFFGATHFDPRSDRWVRICMYAGAPYPEDLTDENADLWVYPEVTQ</sequence>
<dbReference type="OrthoDB" id="4891072at2"/>
<dbReference type="STRING" id="154981.AKJ29_09670"/>
<dbReference type="EMBL" id="LKBA01000019">
    <property type="protein sequence ID" value="KPN62481.1"/>
    <property type="molecule type" value="Genomic_DNA"/>
</dbReference>
<evidence type="ECO:0000313" key="2">
    <source>
        <dbReference type="Proteomes" id="UP000050471"/>
    </source>
</evidence>
<dbReference type="AlphaFoldDB" id="A0A0P7KKP2"/>
<keyword evidence="2" id="KW-1185">Reference proteome</keyword>
<dbReference type="RefSeq" id="WP_055192224.1">
    <property type="nucleotide sequence ID" value="NZ_FPBS01000019.1"/>
</dbReference>
<reference evidence="1 2" key="1">
    <citation type="submission" date="2015-09" db="EMBL/GenBank/DDBJ databases">
        <title>Draft genome sequence of Aliiroseovarius crassostreae CV919-312TSm, the causative agent of Roseovarius Oyster Disease (formerly Juvenile Oyster Disease).</title>
        <authorList>
            <person name="Kessner L."/>
            <person name="Spinard E."/>
            <person name="Nelson D."/>
        </authorList>
    </citation>
    <scope>NUCLEOTIDE SEQUENCE [LARGE SCALE GENOMIC DNA]</scope>
    <source>
        <strain evidence="1 2">CV919-312</strain>
    </source>
</reference>
<protein>
    <submittedName>
        <fullName evidence="1">Uncharacterized protein</fullName>
    </submittedName>
</protein>
<evidence type="ECO:0000313" key="1">
    <source>
        <dbReference type="EMBL" id="KPN62481.1"/>
    </source>
</evidence>
<proteinExistence type="predicted"/>